<evidence type="ECO:0000313" key="2">
    <source>
        <dbReference type="Proteomes" id="UP001152049"/>
    </source>
</evidence>
<dbReference type="AlphaFoldDB" id="A0A9W8S6U1"/>
<dbReference type="Proteomes" id="UP001152049">
    <property type="component" value="Unassembled WGS sequence"/>
</dbReference>
<dbReference type="OrthoDB" id="3945550at2759"/>
<accession>A0A9W8S6U1</accession>
<evidence type="ECO:0000313" key="1">
    <source>
        <dbReference type="EMBL" id="KAJ4266096.1"/>
    </source>
</evidence>
<protein>
    <submittedName>
        <fullName evidence="1">Uncharacterized protein</fullName>
    </submittedName>
</protein>
<reference evidence="1" key="1">
    <citation type="submission" date="2022-09" db="EMBL/GenBank/DDBJ databases">
        <title>Fusarium specimens isolated from Avocado Roots.</title>
        <authorList>
            <person name="Stajich J."/>
            <person name="Roper C."/>
            <person name="Heimlech-Rivalta G."/>
        </authorList>
    </citation>
    <scope>NUCLEOTIDE SEQUENCE</scope>
    <source>
        <strain evidence="1">CF00136</strain>
    </source>
</reference>
<sequence>MPFALDGNDRYLSAPSLLELEGYKFDHSEWQTIVPERPHWSEEDGSWPIPRSTNPIVRWASDRYYRDRMLVDKVKELYWGFNFEPMEELLEQRSKDNMELWLDAMNFSHVHTLSIRESRGTIIKPYGNAFFQRLPERVPSLKSLAIGGRWDDETALDSWRIHRASIPTPKSMASKHPKALNFILALPAASLTSFSWTESGTCNNDIFEAVLQHHGATLRELGWTNSEIDHDPRPVFSNSQLISLENLAPELTNLTIDLNRENNDWPYEKLKILAQNVPHLTNLAIYLNLEPEQQHNISEMTVGSSYELLKAQPLARPLLTSDGARKMFSVLRRAQIKEKLETVIFREGDWRRPLAGPGWDSVEDEDWKMDVQAWVVCSVFGQDGVRLNEEPSCQAGYNKKYKYFTSFEVQI</sequence>
<proteinExistence type="predicted"/>
<organism evidence="1 2">
    <name type="scientific">Fusarium torreyae</name>
    <dbReference type="NCBI Taxonomy" id="1237075"/>
    <lineage>
        <taxon>Eukaryota</taxon>
        <taxon>Fungi</taxon>
        <taxon>Dikarya</taxon>
        <taxon>Ascomycota</taxon>
        <taxon>Pezizomycotina</taxon>
        <taxon>Sordariomycetes</taxon>
        <taxon>Hypocreomycetidae</taxon>
        <taxon>Hypocreales</taxon>
        <taxon>Nectriaceae</taxon>
        <taxon>Fusarium</taxon>
    </lineage>
</organism>
<dbReference type="EMBL" id="JAOQAZ010000005">
    <property type="protein sequence ID" value="KAJ4266096.1"/>
    <property type="molecule type" value="Genomic_DNA"/>
</dbReference>
<keyword evidence="2" id="KW-1185">Reference proteome</keyword>
<comment type="caution">
    <text evidence="1">The sequence shown here is derived from an EMBL/GenBank/DDBJ whole genome shotgun (WGS) entry which is preliminary data.</text>
</comment>
<name>A0A9W8S6U1_9HYPO</name>
<gene>
    <name evidence="1" type="ORF">NW762_004074</name>
</gene>